<protein>
    <submittedName>
        <fullName evidence="2">Uncharacterized protein</fullName>
    </submittedName>
</protein>
<dbReference type="EMBL" id="HG792020">
    <property type="protein sequence ID" value="CDM37420.1"/>
    <property type="molecule type" value="Genomic_DNA"/>
</dbReference>
<dbReference type="AlphaFoldDB" id="W6QLU6"/>
<proteinExistence type="predicted"/>
<name>W6QLU6_PENRF</name>
<gene>
    <name evidence="2" type="ORF">PROQFM164_S06g000382</name>
</gene>
<dbReference type="Proteomes" id="UP000030686">
    <property type="component" value="Unassembled WGS sequence"/>
</dbReference>
<evidence type="ECO:0000313" key="3">
    <source>
        <dbReference type="Proteomes" id="UP000030686"/>
    </source>
</evidence>
<evidence type="ECO:0000256" key="1">
    <source>
        <dbReference type="SAM" id="MobiDB-lite"/>
    </source>
</evidence>
<feature type="region of interest" description="Disordered" evidence="1">
    <location>
        <begin position="1"/>
        <end position="35"/>
    </location>
</feature>
<accession>W6QLU6</accession>
<organism evidence="2 3">
    <name type="scientific">Penicillium roqueforti (strain FM164)</name>
    <dbReference type="NCBI Taxonomy" id="1365484"/>
    <lineage>
        <taxon>Eukaryota</taxon>
        <taxon>Fungi</taxon>
        <taxon>Dikarya</taxon>
        <taxon>Ascomycota</taxon>
        <taxon>Pezizomycotina</taxon>
        <taxon>Eurotiomycetes</taxon>
        <taxon>Eurotiomycetidae</taxon>
        <taxon>Eurotiales</taxon>
        <taxon>Aspergillaceae</taxon>
        <taxon>Penicillium</taxon>
    </lineage>
</organism>
<evidence type="ECO:0000313" key="2">
    <source>
        <dbReference type="EMBL" id="CDM37420.1"/>
    </source>
</evidence>
<keyword evidence="3" id="KW-1185">Reference proteome</keyword>
<sequence>MHEAADEAPQPHHSARGYLAGPNQRDPTREFTGRLRSTPYDVVKLEKPGRWQIGVENSHQPRGVPYDIPPNGPSGWSDPPSRVGYGLPRTKLIRGGDGVSANEVNRGALWPLSLRLDVDSRRRQI</sequence>
<feature type="region of interest" description="Disordered" evidence="1">
    <location>
        <begin position="51"/>
        <end position="83"/>
    </location>
</feature>
<reference evidence="2" key="1">
    <citation type="journal article" date="2014" name="Nat. Commun.">
        <title>Multiple recent horizontal transfers of a large genomic region in cheese making fungi.</title>
        <authorList>
            <person name="Cheeseman K."/>
            <person name="Ropars J."/>
            <person name="Renault P."/>
            <person name="Dupont J."/>
            <person name="Gouzy J."/>
            <person name="Branca A."/>
            <person name="Abraham A.L."/>
            <person name="Ceppi M."/>
            <person name="Conseiller E."/>
            <person name="Debuchy R."/>
            <person name="Malagnac F."/>
            <person name="Goarin A."/>
            <person name="Silar P."/>
            <person name="Lacoste S."/>
            <person name="Sallet E."/>
            <person name="Bensimon A."/>
            <person name="Giraud T."/>
            <person name="Brygoo Y."/>
        </authorList>
    </citation>
    <scope>NUCLEOTIDE SEQUENCE [LARGE SCALE GENOMIC DNA]</scope>
    <source>
        <strain evidence="2">FM164</strain>
    </source>
</reference>